<feature type="domain" description="DUF4189" evidence="2">
    <location>
        <begin position="28"/>
        <end position="111"/>
    </location>
</feature>
<feature type="chain" id="PRO_5047330481" evidence="1">
    <location>
        <begin position="23"/>
        <end position="140"/>
    </location>
</feature>
<evidence type="ECO:0000259" key="2">
    <source>
        <dbReference type="Pfam" id="PF13827"/>
    </source>
</evidence>
<protein>
    <submittedName>
        <fullName evidence="3">DUF4189 domain-containing protein</fullName>
    </submittedName>
</protein>
<keyword evidence="4" id="KW-1185">Reference proteome</keyword>
<sequence length="140" mass="14602">MLAMVIAGTGALVAVVPGTAHAAEGNLYAAIALGHRNVGEAKDYPDQIEADQAALDSCEKGAILSCTIKARIHNACGSVVERDEQELLGPGPDYFVGVGYTAAGAEHDAMRRESSVLNMSLTKVTKPAFVLDTICTSNVR</sequence>
<evidence type="ECO:0000256" key="1">
    <source>
        <dbReference type="SAM" id="SignalP"/>
    </source>
</evidence>
<dbReference type="EMBL" id="JAHKNI010000002">
    <property type="protein sequence ID" value="MBU3061123.1"/>
    <property type="molecule type" value="Genomic_DNA"/>
</dbReference>
<accession>A0ABS6AVR5</accession>
<keyword evidence="1" id="KW-0732">Signal</keyword>
<evidence type="ECO:0000313" key="3">
    <source>
        <dbReference type="EMBL" id="MBU3061123.1"/>
    </source>
</evidence>
<comment type="caution">
    <text evidence="3">The sequence shown here is derived from an EMBL/GenBank/DDBJ whole genome shotgun (WGS) entry which is preliminary data.</text>
</comment>
<name>A0ABS6AVR5_9NOCA</name>
<evidence type="ECO:0000313" key="4">
    <source>
        <dbReference type="Proteomes" id="UP000733379"/>
    </source>
</evidence>
<feature type="signal peptide" evidence="1">
    <location>
        <begin position="1"/>
        <end position="22"/>
    </location>
</feature>
<dbReference type="Proteomes" id="UP000733379">
    <property type="component" value="Unassembled WGS sequence"/>
</dbReference>
<organism evidence="3 4">
    <name type="scientific">Nocardia albiluteola</name>
    <dbReference type="NCBI Taxonomy" id="2842303"/>
    <lineage>
        <taxon>Bacteria</taxon>
        <taxon>Bacillati</taxon>
        <taxon>Actinomycetota</taxon>
        <taxon>Actinomycetes</taxon>
        <taxon>Mycobacteriales</taxon>
        <taxon>Nocardiaceae</taxon>
        <taxon>Nocardia</taxon>
    </lineage>
</organism>
<proteinExistence type="predicted"/>
<dbReference type="InterPro" id="IPR025240">
    <property type="entry name" value="DUF4189"/>
</dbReference>
<gene>
    <name evidence="3" type="ORF">KO481_06255</name>
</gene>
<dbReference type="Pfam" id="PF13827">
    <property type="entry name" value="DUF4189"/>
    <property type="match status" value="1"/>
</dbReference>
<reference evidence="3 4" key="1">
    <citation type="submission" date="2021-06" db="EMBL/GenBank/DDBJ databases">
        <title>Actinomycetes sequencing.</title>
        <authorList>
            <person name="Shan Q."/>
        </authorList>
    </citation>
    <scope>NUCLEOTIDE SEQUENCE [LARGE SCALE GENOMIC DNA]</scope>
    <source>
        <strain evidence="3 4">NEAU-G5</strain>
    </source>
</reference>